<evidence type="ECO:0000313" key="2">
    <source>
        <dbReference type="Proteomes" id="UP001143856"/>
    </source>
</evidence>
<reference evidence="1" key="1">
    <citation type="submission" date="2022-10" db="EMBL/GenBank/DDBJ databases">
        <title>Genome Sequence of Xylaria curta.</title>
        <authorList>
            <person name="Buettner E."/>
        </authorList>
    </citation>
    <scope>NUCLEOTIDE SEQUENCE</scope>
    <source>
        <strain evidence="1">Babe10</strain>
    </source>
</reference>
<protein>
    <submittedName>
        <fullName evidence="1">Uncharacterized protein</fullName>
    </submittedName>
</protein>
<evidence type="ECO:0000313" key="1">
    <source>
        <dbReference type="EMBL" id="KAJ2970574.1"/>
    </source>
</evidence>
<keyword evidence="2" id="KW-1185">Reference proteome</keyword>
<dbReference type="EMBL" id="JAPDGR010003619">
    <property type="protein sequence ID" value="KAJ2970574.1"/>
    <property type="molecule type" value="Genomic_DNA"/>
</dbReference>
<organism evidence="1 2">
    <name type="scientific">Xylaria curta</name>
    <dbReference type="NCBI Taxonomy" id="42375"/>
    <lineage>
        <taxon>Eukaryota</taxon>
        <taxon>Fungi</taxon>
        <taxon>Dikarya</taxon>
        <taxon>Ascomycota</taxon>
        <taxon>Pezizomycotina</taxon>
        <taxon>Sordariomycetes</taxon>
        <taxon>Xylariomycetidae</taxon>
        <taxon>Xylariales</taxon>
        <taxon>Xylariaceae</taxon>
        <taxon>Xylaria</taxon>
    </lineage>
</organism>
<sequence>MPDWKNISNWIAFRTDIVNWAKKWLALDGSLEWCLHGLEFVPIAIFCISVGSSKDSLFDDRITLVAGSLSQFFPESNVLKPKTRFARAVGFACYIVACRLLLFDFAFRDLGDGNQFAGISSLCS</sequence>
<accession>A0ACC1MUS2</accession>
<proteinExistence type="predicted"/>
<gene>
    <name evidence="1" type="ORF">NUW58_g9651</name>
</gene>
<dbReference type="Proteomes" id="UP001143856">
    <property type="component" value="Unassembled WGS sequence"/>
</dbReference>
<comment type="caution">
    <text evidence="1">The sequence shown here is derived from an EMBL/GenBank/DDBJ whole genome shotgun (WGS) entry which is preliminary data.</text>
</comment>
<name>A0ACC1MUS2_9PEZI</name>